<dbReference type="SUPFAM" id="SSF158442">
    <property type="entry name" value="DsbB-like"/>
    <property type="match status" value="1"/>
</dbReference>
<comment type="caution">
    <text evidence="5">The sequence shown here is derived from an EMBL/GenBank/DDBJ whole genome shotgun (WGS) entry which is preliminary data.</text>
</comment>
<evidence type="ECO:0000313" key="6">
    <source>
        <dbReference type="Proteomes" id="UP000462362"/>
    </source>
</evidence>
<dbReference type="GO" id="GO:0006457">
    <property type="term" value="P:protein folding"/>
    <property type="evidence" value="ECO:0007669"/>
    <property type="project" value="InterPro"/>
</dbReference>
<proteinExistence type="predicted"/>
<dbReference type="EMBL" id="WNCL01000043">
    <property type="protein sequence ID" value="MTU44056.1"/>
    <property type="molecule type" value="Genomic_DNA"/>
</dbReference>
<evidence type="ECO:0000256" key="4">
    <source>
        <dbReference type="ARBA" id="ARBA00023136"/>
    </source>
</evidence>
<evidence type="ECO:0000256" key="2">
    <source>
        <dbReference type="ARBA" id="ARBA00022692"/>
    </source>
</evidence>
<dbReference type="AlphaFoldDB" id="A0A6I3SCG0"/>
<organism evidence="5 6">
    <name type="scientific">Parasutterella excrementihominis</name>
    <dbReference type="NCBI Taxonomy" id="487175"/>
    <lineage>
        <taxon>Bacteria</taxon>
        <taxon>Pseudomonadati</taxon>
        <taxon>Pseudomonadota</taxon>
        <taxon>Betaproteobacteria</taxon>
        <taxon>Burkholderiales</taxon>
        <taxon>Sutterellaceae</taxon>
        <taxon>Parasutterella</taxon>
    </lineage>
</organism>
<evidence type="ECO:0000256" key="1">
    <source>
        <dbReference type="ARBA" id="ARBA00004141"/>
    </source>
</evidence>
<evidence type="ECO:0000313" key="5">
    <source>
        <dbReference type="EMBL" id="MTU44056.1"/>
    </source>
</evidence>
<sequence length="508" mass="57030">MSENKNISLDTSRGTFFYLLLCTAAAIVFLFPVGIANMVFGYILGDSPCTLCWGQRIAMIFIALCAFFIVRYGFKPKYIASLFIFTGVGLWQSFRHIAPHSARDLDQGFGLMVLGAHTYFWAEVVFWAVIILLGVMFFFAPKVLGPASENSNNWRTLNWWGKLCFFLSAIVLASNCLQAAVSTGFPPNYGQGDPIRFSWDPKHIIHTSSGMDGHFKTISFLGKRDVKAPDFAFAPNAEKLGISFNHKASEGPLKTEKALRIVSEEKIGIRQPLNSLTFINGEYVISSKNNVFFLTPDLKLVDEFEMDPLYSATIDPTVGLIPWKDGKYLLMGSNKSFLKFEKNVTDDPDKQLIGRYSDFVKGEDHFLALGRGRVDTVRSKFHHVMSAASDGEYNYMATVPNNRDHKTFVISKQLMQDMVTSGEFTPKTNLLKEGRSLGELYVTGLSMYEGKLFAVSKNFNCIFEIDPKDEMIDRAFALPESLDDVRGLIADKDGFKVLNRNVLVTLKF</sequence>
<dbReference type="Pfam" id="PF02600">
    <property type="entry name" value="DsbB"/>
    <property type="match status" value="1"/>
</dbReference>
<dbReference type="RefSeq" id="WP_149879775.1">
    <property type="nucleotide sequence ID" value="NZ_DBGEBU010000034.1"/>
</dbReference>
<dbReference type="GO" id="GO:0015035">
    <property type="term" value="F:protein-disulfide reductase activity"/>
    <property type="evidence" value="ECO:0007669"/>
    <property type="project" value="InterPro"/>
</dbReference>
<keyword evidence="4" id="KW-0472">Membrane</keyword>
<gene>
    <name evidence="5" type="ORF">GMD42_10680</name>
</gene>
<dbReference type="GO" id="GO:0016020">
    <property type="term" value="C:membrane"/>
    <property type="evidence" value="ECO:0007669"/>
    <property type="project" value="UniProtKB-SubCell"/>
</dbReference>
<accession>A0A6I3SCG0</accession>
<protein>
    <submittedName>
        <fullName evidence="5">Disulfide bond formation protein B</fullName>
    </submittedName>
</protein>
<keyword evidence="3" id="KW-1133">Transmembrane helix</keyword>
<keyword evidence="2" id="KW-0812">Transmembrane</keyword>
<reference evidence="5 6" key="1">
    <citation type="journal article" date="2019" name="Nat. Med.">
        <title>A library of human gut bacterial isolates paired with longitudinal multiomics data enables mechanistic microbiome research.</title>
        <authorList>
            <person name="Poyet M."/>
            <person name="Groussin M."/>
            <person name="Gibbons S.M."/>
            <person name="Avila-Pacheco J."/>
            <person name="Jiang X."/>
            <person name="Kearney S.M."/>
            <person name="Perrotta A.R."/>
            <person name="Berdy B."/>
            <person name="Zhao S."/>
            <person name="Lieberman T.D."/>
            <person name="Swanson P.K."/>
            <person name="Smith M."/>
            <person name="Roesemann S."/>
            <person name="Alexander J.E."/>
            <person name="Rich S.A."/>
            <person name="Livny J."/>
            <person name="Vlamakis H."/>
            <person name="Clish C."/>
            <person name="Bullock K."/>
            <person name="Deik A."/>
            <person name="Scott J."/>
            <person name="Pierce K.A."/>
            <person name="Xavier R.J."/>
            <person name="Alm E.J."/>
        </authorList>
    </citation>
    <scope>NUCLEOTIDE SEQUENCE [LARGE SCALE GENOMIC DNA]</scope>
    <source>
        <strain evidence="5 6">BIOML-A2</strain>
    </source>
</reference>
<dbReference type="InterPro" id="IPR023380">
    <property type="entry name" value="DsbB-like_sf"/>
</dbReference>
<dbReference type="Proteomes" id="UP000462362">
    <property type="component" value="Unassembled WGS sequence"/>
</dbReference>
<evidence type="ECO:0000256" key="3">
    <source>
        <dbReference type="ARBA" id="ARBA00022989"/>
    </source>
</evidence>
<name>A0A6I3SCG0_9BURK</name>
<dbReference type="InterPro" id="IPR003752">
    <property type="entry name" value="DiS_bond_form_DsbB/BdbC"/>
</dbReference>
<comment type="subcellular location">
    <subcellularLocation>
        <location evidence="1">Membrane</location>
        <topology evidence="1">Multi-pass membrane protein</topology>
    </subcellularLocation>
</comment>
<dbReference type="Gene3D" id="1.20.1550.10">
    <property type="entry name" value="DsbB-like"/>
    <property type="match status" value="1"/>
</dbReference>